<reference evidence="1" key="2">
    <citation type="submission" date="2025-09" db="UniProtKB">
        <authorList>
            <consortium name="EnsemblPlants"/>
        </authorList>
    </citation>
    <scope>IDENTIFICATION</scope>
</reference>
<keyword evidence="2" id="KW-1185">Reference proteome</keyword>
<name>A0ACD5XRV6_AVESA</name>
<protein>
    <submittedName>
        <fullName evidence="1">Uncharacterized protein</fullName>
    </submittedName>
</protein>
<proteinExistence type="predicted"/>
<accession>A0ACD5XRV6</accession>
<sequence length="454" mass="50124">MEMKMTTSAAGTAARRRSVRPRHGCKRRRIADEETGGWASLPGDIVRLVAERVLISGDVVDYITLRAVCSLWRASTDSPNLGGHQYLRPRGWAALCDGDAARPDDAGEITFFKPATGRRLCVRFPSASLSRLRGSRVVAFSSGLLVLLHKRFNEVRVIHPFTGVVLLQLPNMAPTLRVVGATRYSLLHMNAAVLTTPTSATTSTIDAVVAWFPGTRAILFSKPGDAAWDAVILDQGLELQSVLAFRGRLYATTKTSTNILQVYPPTNNNTFPVDTPIPDALGRPSMCHYFLVESDGRMLLVVRHHVVHVTTPTWQVAFKVFEVDLDRRQLEPVSSIGDLALVLGPDRCLSVSSRDLPSISRNSVYCSQYGDVDCFSLGGGSVDQVFSAALDVRPFTIVDHLITYCNHLEWARGLMFHEHDGLHQELKQKIKMQDSQLRLTGVPWKKKTKPSPAT</sequence>
<dbReference type="EnsemblPlants" id="AVESA.00010b.r2.5AG0843930.1">
    <property type="protein sequence ID" value="AVESA.00010b.r2.5AG0843930.1.CDS"/>
    <property type="gene ID" value="AVESA.00010b.r2.5AG0843930"/>
</dbReference>
<evidence type="ECO:0000313" key="1">
    <source>
        <dbReference type="EnsemblPlants" id="AVESA.00010b.r2.5AG0843930.1.CDS"/>
    </source>
</evidence>
<evidence type="ECO:0000313" key="2">
    <source>
        <dbReference type="Proteomes" id="UP001732700"/>
    </source>
</evidence>
<organism evidence="1 2">
    <name type="scientific">Avena sativa</name>
    <name type="common">Oat</name>
    <dbReference type="NCBI Taxonomy" id="4498"/>
    <lineage>
        <taxon>Eukaryota</taxon>
        <taxon>Viridiplantae</taxon>
        <taxon>Streptophyta</taxon>
        <taxon>Embryophyta</taxon>
        <taxon>Tracheophyta</taxon>
        <taxon>Spermatophyta</taxon>
        <taxon>Magnoliopsida</taxon>
        <taxon>Liliopsida</taxon>
        <taxon>Poales</taxon>
        <taxon>Poaceae</taxon>
        <taxon>BOP clade</taxon>
        <taxon>Pooideae</taxon>
        <taxon>Poodae</taxon>
        <taxon>Poeae</taxon>
        <taxon>Poeae Chloroplast Group 1 (Aveneae type)</taxon>
        <taxon>Aveninae</taxon>
        <taxon>Avena</taxon>
    </lineage>
</organism>
<dbReference type="Proteomes" id="UP001732700">
    <property type="component" value="Chromosome 5A"/>
</dbReference>
<reference evidence="1" key="1">
    <citation type="submission" date="2021-05" db="EMBL/GenBank/DDBJ databases">
        <authorList>
            <person name="Scholz U."/>
            <person name="Mascher M."/>
            <person name="Fiebig A."/>
        </authorList>
    </citation>
    <scope>NUCLEOTIDE SEQUENCE [LARGE SCALE GENOMIC DNA]</scope>
</reference>